<dbReference type="InterPro" id="IPR052731">
    <property type="entry name" value="B_subtilis_Trans_State_Reg"/>
</dbReference>
<name>A0A5D4RC23_9BACI</name>
<dbReference type="PROSITE" id="PS51740">
    <property type="entry name" value="SPOVT_ABRB"/>
    <property type="match status" value="1"/>
</dbReference>
<gene>
    <name evidence="3" type="ORF">FZC83_21500</name>
</gene>
<dbReference type="Pfam" id="PF18277">
    <property type="entry name" value="AbrB_C"/>
    <property type="match status" value="1"/>
</dbReference>
<dbReference type="InterPro" id="IPR037914">
    <property type="entry name" value="SpoVT-AbrB_sf"/>
</dbReference>
<dbReference type="PANTHER" id="PTHR36432">
    <property type="match status" value="1"/>
</dbReference>
<sequence>MRSTGIVRKVDELGRIVIPKELRKVLVIQEKDPMEIFVEDDIIILQKYKPEAACDVTGDISSRNQTYGNGQITLSPEGARVLLQELKDINISS</sequence>
<comment type="caution">
    <text evidence="3">The sequence shown here is derived from an EMBL/GenBank/DDBJ whole genome shotgun (WGS) entry which is preliminary data.</text>
</comment>
<dbReference type="InterPro" id="IPR040678">
    <property type="entry name" value="AbrB_C"/>
</dbReference>
<feature type="domain" description="SpoVT-AbrB" evidence="2">
    <location>
        <begin position="5"/>
        <end position="50"/>
    </location>
</feature>
<dbReference type="RefSeq" id="WP_148986143.1">
    <property type="nucleotide sequence ID" value="NZ_JBNILK010000012.1"/>
</dbReference>
<dbReference type="NCBIfam" id="TIGR01439">
    <property type="entry name" value="lp_hng_hel_AbrB"/>
    <property type="match status" value="1"/>
</dbReference>
<protein>
    <submittedName>
        <fullName evidence="3">AbrB/MazE/SpoVT family DNA-binding domain-containing protein</fullName>
    </submittedName>
</protein>
<keyword evidence="1 3" id="KW-0238">DNA-binding</keyword>
<dbReference type="Proteomes" id="UP000322997">
    <property type="component" value="Unassembled WGS sequence"/>
</dbReference>
<accession>A0A5D4RC23</accession>
<dbReference type="SMART" id="SM00966">
    <property type="entry name" value="SpoVT_AbrB"/>
    <property type="match status" value="1"/>
</dbReference>
<organism evidence="3 4">
    <name type="scientific">Rossellomorea marisflavi</name>
    <dbReference type="NCBI Taxonomy" id="189381"/>
    <lineage>
        <taxon>Bacteria</taxon>
        <taxon>Bacillati</taxon>
        <taxon>Bacillota</taxon>
        <taxon>Bacilli</taxon>
        <taxon>Bacillales</taxon>
        <taxon>Bacillaceae</taxon>
        <taxon>Rossellomorea</taxon>
    </lineage>
</organism>
<dbReference type="InterPro" id="IPR007159">
    <property type="entry name" value="SpoVT-AbrB_dom"/>
</dbReference>
<dbReference type="SUPFAM" id="SSF89447">
    <property type="entry name" value="AbrB/MazE/MraZ-like"/>
    <property type="match status" value="1"/>
</dbReference>
<dbReference type="AlphaFoldDB" id="A0A5D4RC23"/>
<dbReference type="Gene3D" id="2.10.260.10">
    <property type="match status" value="1"/>
</dbReference>
<dbReference type="Pfam" id="PF04014">
    <property type="entry name" value="MazE_antitoxin"/>
    <property type="match status" value="1"/>
</dbReference>
<evidence type="ECO:0000259" key="2">
    <source>
        <dbReference type="PROSITE" id="PS51740"/>
    </source>
</evidence>
<dbReference type="PANTHER" id="PTHR36432:SF4">
    <property type="entry name" value="TRANSITION STATE REGULATOR ABH-RELATED"/>
    <property type="match status" value="1"/>
</dbReference>
<evidence type="ECO:0000313" key="3">
    <source>
        <dbReference type="EMBL" id="TYS48250.1"/>
    </source>
</evidence>
<evidence type="ECO:0000256" key="1">
    <source>
        <dbReference type="PROSITE-ProRule" id="PRU01076"/>
    </source>
</evidence>
<proteinExistence type="predicted"/>
<evidence type="ECO:0000313" key="4">
    <source>
        <dbReference type="Proteomes" id="UP000322997"/>
    </source>
</evidence>
<dbReference type="GO" id="GO:0003677">
    <property type="term" value="F:DNA binding"/>
    <property type="evidence" value="ECO:0007669"/>
    <property type="project" value="UniProtKB-UniRule"/>
</dbReference>
<dbReference type="EMBL" id="VTEQ01000010">
    <property type="protein sequence ID" value="TYS48250.1"/>
    <property type="molecule type" value="Genomic_DNA"/>
</dbReference>
<reference evidence="3 4" key="1">
    <citation type="submission" date="2019-08" db="EMBL/GenBank/DDBJ databases">
        <title>Bacillus genomes from the desert of Cuatro Cienegas, Coahuila.</title>
        <authorList>
            <person name="Olmedo-Alvarez G."/>
        </authorList>
    </citation>
    <scope>NUCLEOTIDE SEQUENCE [LARGE SCALE GENOMIC DNA]</scope>
    <source>
        <strain evidence="3 4">CH108_3D</strain>
    </source>
</reference>